<name>A0A1H2QWS0_9PROT</name>
<dbReference type="Pfam" id="PF01878">
    <property type="entry name" value="EVE"/>
    <property type="match status" value="1"/>
</dbReference>
<dbReference type="InterPro" id="IPR047197">
    <property type="entry name" value="THYN1-like_EVE"/>
</dbReference>
<feature type="domain" description="EVE" evidence="2">
    <location>
        <begin position="2"/>
        <end position="149"/>
    </location>
</feature>
<dbReference type="InterPro" id="IPR002740">
    <property type="entry name" value="EVE_domain"/>
</dbReference>
<reference evidence="3 4" key="1">
    <citation type="submission" date="2016-10" db="EMBL/GenBank/DDBJ databases">
        <authorList>
            <person name="de Groot N.N."/>
        </authorList>
    </citation>
    <scope>NUCLEOTIDE SEQUENCE [LARGE SCALE GENOMIC DNA]</scope>
    <source>
        <strain evidence="3 4">Nm110</strain>
    </source>
</reference>
<dbReference type="AlphaFoldDB" id="A0A1H2QWS0"/>
<evidence type="ECO:0000313" key="3">
    <source>
        <dbReference type="EMBL" id="SDW10899.1"/>
    </source>
</evidence>
<evidence type="ECO:0000313" key="4">
    <source>
        <dbReference type="Proteomes" id="UP000183454"/>
    </source>
</evidence>
<accession>A0A1H2QWS0</accession>
<sequence>MRYWLMKSEPTEVSIDDLAAMPGQTVAWDGVRNYQARNFMRHQMQIGDQSFFYHSSCDEPGIVGITTVSKLAYPDVTQFDPKSKYYDRKATPENPRWFNVEVTLVKKTRLLSLKELRSHPELTNMRILQKGNRLSITPVDPAEWAFIMDIL</sequence>
<dbReference type="PANTHER" id="PTHR14087:SF7">
    <property type="entry name" value="THYMOCYTE NUCLEAR PROTEIN 1"/>
    <property type="match status" value="1"/>
</dbReference>
<evidence type="ECO:0000256" key="1">
    <source>
        <dbReference type="ARBA" id="ARBA00022553"/>
    </source>
</evidence>
<dbReference type="EMBL" id="FNNH01000003">
    <property type="protein sequence ID" value="SDW10899.1"/>
    <property type="molecule type" value="Genomic_DNA"/>
</dbReference>
<protein>
    <submittedName>
        <fullName evidence="3">Predicted RNA-binding protein, contains PUA-like domain</fullName>
    </submittedName>
</protein>
<organism evidence="3 4">
    <name type="scientific">Nitrosomonas communis</name>
    <dbReference type="NCBI Taxonomy" id="44574"/>
    <lineage>
        <taxon>Bacteria</taxon>
        <taxon>Pseudomonadati</taxon>
        <taxon>Pseudomonadota</taxon>
        <taxon>Betaproteobacteria</taxon>
        <taxon>Nitrosomonadales</taxon>
        <taxon>Nitrosomonadaceae</taxon>
        <taxon>Nitrosomonas</taxon>
    </lineage>
</organism>
<proteinExistence type="predicted"/>
<gene>
    <name evidence="3" type="ORF">SAMN05421882_100332</name>
</gene>
<dbReference type="InterPro" id="IPR015947">
    <property type="entry name" value="PUA-like_sf"/>
</dbReference>
<dbReference type="SUPFAM" id="SSF88697">
    <property type="entry name" value="PUA domain-like"/>
    <property type="match status" value="1"/>
</dbReference>
<evidence type="ECO:0000259" key="2">
    <source>
        <dbReference type="Pfam" id="PF01878"/>
    </source>
</evidence>
<dbReference type="FunFam" id="3.10.590.10:FF:000003">
    <property type="entry name" value="Thymocyte nuclear protein 1"/>
    <property type="match status" value="1"/>
</dbReference>
<dbReference type="Gene3D" id="3.10.590.10">
    <property type="entry name" value="ph1033 like domains"/>
    <property type="match status" value="1"/>
</dbReference>
<dbReference type="CDD" id="cd21133">
    <property type="entry name" value="EVE"/>
    <property type="match status" value="1"/>
</dbReference>
<dbReference type="RefSeq" id="WP_074665055.1">
    <property type="nucleotide sequence ID" value="NZ_FNNH01000003.1"/>
</dbReference>
<dbReference type="Proteomes" id="UP000183454">
    <property type="component" value="Unassembled WGS sequence"/>
</dbReference>
<dbReference type="PANTHER" id="PTHR14087">
    <property type="entry name" value="THYMOCYTE NUCLEAR PROTEIN 1"/>
    <property type="match status" value="1"/>
</dbReference>
<keyword evidence="1" id="KW-0597">Phosphoprotein</keyword>
<dbReference type="InterPro" id="IPR052181">
    <property type="entry name" value="5hmC_binding"/>
</dbReference>